<name>A0ABQ9VRX2_SAGOE</name>
<evidence type="ECO:0000313" key="3">
    <source>
        <dbReference type="Proteomes" id="UP001266305"/>
    </source>
</evidence>
<feature type="non-terminal residue" evidence="2">
    <location>
        <position position="1"/>
    </location>
</feature>
<comment type="caution">
    <text evidence="2">The sequence shown here is derived from an EMBL/GenBank/DDBJ whole genome shotgun (WGS) entry which is preliminary data.</text>
</comment>
<evidence type="ECO:0000256" key="1">
    <source>
        <dbReference type="SAM" id="MobiDB-lite"/>
    </source>
</evidence>
<dbReference type="Proteomes" id="UP001266305">
    <property type="component" value="Unassembled WGS sequence"/>
</dbReference>
<dbReference type="EMBL" id="JASSZA010000005">
    <property type="protein sequence ID" value="KAK2112138.1"/>
    <property type="molecule type" value="Genomic_DNA"/>
</dbReference>
<evidence type="ECO:0000313" key="2">
    <source>
        <dbReference type="EMBL" id="KAK2112138.1"/>
    </source>
</evidence>
<keyword evidence="3" id="KW-1185">Reference proteome</keyword>
<accession>A0ABQ9VRX2</accession>
<sequence>DSTAWQNPKWLHSLKNLLIHELVNSSQVPVADALVQINALRGHPENDQVAFRTLAASVAWQSLFKQEPKARPTEHIPSRLERRPAPEAGRSAEVPRGCSPLGPQPRPTGERGGHWLRTRNSASSGSRELGAWRGGGGGGGGGAGEGGGGGRRGANSGAGSE</sequence>
<organism evidence="2 3">
    <name type="scientific">Saguinus oedipus</name>
    <name type="common">Cotton-top tamarin</name>
    <name type="synonym">Oedipomidas oedipus</name>
    <dbReference type="NCBI Taxonomy" id="9490"/>
    <lineage>
        <taxon>Eukaryota</taxon>
        <taxon>Metazoa</taxon>
        <taxon>Chordata</taxon>
        <taxon>Craniata</taxon>
        <taxon>Vertebrata</taxon>
        <taxon>Euteleostomi</taxon>
        <taxon>Mammalia</taxon>
        <taxon>Eutheria</taxon>
        <taxon>Euarchontoglires</taxon>
        <taxon>Primates</taxon>
        <taxon>Haplorrhini</taxon>
        <taxon>Platyrrhini</taxon>
        <taxon>Cebidae</taxon>
        <taxon>Callitrichinae</taxon>
        <taxon>Saguinus</taxon>
    </lineage>
</organism>
<feature type="compositionally biased region" description="Gly residues" evidence="1">
    <location>
        <begin position="132"/>
        <end position="152"/>
    </location>
</feature>
<gene>
    <name evidence="2" type="ORF">P7K49_011885</name>
</gene>
<reference evidence="2 3" key="1">
    <citation type="submission" date="2023-05" db="EMBL/GenBank/DDBJ databases">
        <title>B98-5 Cell Line De Novo Hybrid Assembly: An Optical Mapping Approach.</title>
        <authorList>
            <person name="Kananen K."/>
            <person name="Auerbach J.A."/>
            <person name="Kautto E."/>
            <person name="Blachly J.S."/>
        </authorList>
    </citation>
    <scope>NUCLEOTIDE SEQUENCE [LARGE SCALE GENOMIC DNA]</scope>
    <source>
        <strain evidence="2">B95-8</strain>
        <tissue evidence="2">Cell line</tissue>
    </source>
</reference>
<protein>
    <submittedName>
        <fullName evidence="2">Uncharacterized protein</fullName>
    </submittedName>
</protein>
<feature type="region of interest" description="Disordered" evidence="1">
    <location>
        <begin position="64"/>
        <end position="161"/>
    </location>
</feature>
<feature type="compositionally biased region" description="Basic and acidic residues" evidence="1">
    <location>
        <begin position="66"/>
        <end position="85"/>
    </location>
</feature>
<proteinExistence type="predicted"/>